<dbReference type="EMBL" id="APCD01000002">
    <property type="protein sequence ID" value="EMT47044.1"/>
    <property type="molecule type" value="Genomic_DNA"/>
</dbReference>
<keyword evidence="1" id="KW-0812">Transmembrane</keyword>
<proteinExistence type="predicted"/>
<evidence type="ECO:0008006" key="4">
    <source>
        <dbReference type="Google" id="ProtNLM"/>
    </source>
</evidence>
<sequence length="60" mass="6636">MNKFQPLFFMIALLATTMMIVIGIAIAYRHVPAIIAATIAFFGVMGFGFSLKKRKGANER</sequence>
<organism evidence="2 3">
    <name type="scientific">Anoxybacillus flavithermus AK1</name>
    <dbReference type="NCBI Taxonomy" id="1297581"/>
    <lineage>
        <taxon>Bacteria</taxon>
        <taxon>Bacillati</taxon>
        <taxon>Bacillota</taxon>
        <taxon>Bacilli</taxon>
        <taxon>Bacillales</taxon>
        <taxon>Anoxybacillaceae</taxon>
        <taxon>Anoxybacillus</taxon>
    </lineage>
</organism>
<comment type="caution">
    <text evidence="2">The sequence shown here is derived from an EMBL/GenBank/DDBJ whole genome shotgun (WGS) entry which is preliminary data.</text>
</comment>
<dbReference type="Pfam" id="PF17259">
    <property type="entry name" value="DUF5325"/>
    <property type="match status" value="1"/>
</dbReference>
<keyword evidence="1" id="KW-0472">Membrane</keyword>
<evidence type="ECO:0000313" key="3">
    <source>
        <dbReference type="Proteomes" id="UP000012085"/>
    </source>
</evidence>
<dbReference type="PATRIC" id="fig|1297581.3.peg.623"/>
<gene>
    <name evidence="2" type="ORF">H919_03052</name>
</gene>
<reference evidence="2 3" key="1">
    <citation type="submission" date="2013-03" db="EMBL/GenBank/DDBJ databases">
        <title>Assembly of a new bacterial strain Anoxybacillus flavithermus AK1.</title>
        <authorList>
            <person name="Rajan I."/>
            <person name="PoliReddy D."/>
            <person name="Sugumar T."/>
            <person name="Rathinam K."/>
            <person name="Alqarawi S."/>
            <person name="Khalil A.B."/>
            <person name="Sivakumar N."/>
        </authorList>
    </citation>
    <scope>NUCLEOTIDE SEQUENCE [LARGE SCALE GENOMIC DNA]</scope>
    <source>
        <strain evidence="2 3">AK1</strain>
    </source>
</reference>
<feature type="transmembrane region" description="Helical" evidence="1">
    <location>
        <begin position="7"/>
        <end position="28"/>
    </location>
</feature>
<protein>
    <recommendedName>
        <fullName evidence="4">YlaF family protein</fullName>
    </recommendedName>
</protein>
<accession>M8E224</accession>
<evidence type="ECO:0000313" key="2">
    <source>
        <dbReference type="EMBL" id="EMT47044.1"/>
    </source>
</evidence>
<dbReference type="RefSeq" id="WP_003395187.1">
    <property type="nucleotide sequence ID" value="NZ_APCD01000002.1"/>
</dbReference>
<reference evidence="2 3" key="2">
    <citation type="journal article" date="2015" name="Genome Announc.">
        <title>Genome Sequence of Anoxybacillus flavithermus Strain AK1, a Thermophile Isolated from a Hot Spring in Saudi Arabia.</title>
        <authorList>
            <person name="Khalil A."/>
            <person name="Sivakumar N."/>
            <person name="Qarawi S."/>
        </authorList>
    </citation>
    <scope>NUCLEOTIDE SEQUENCE [LARGE SCALE GENOMIC DNA]</scope>
    <source>
        <strain evidence="2 3">AK1</strain>
    </source>
</reference>
<evidence type="ECO:0000256" key="1">
    <source>
        <dbReference type="SAM" id="Phobius"/>
    </source>
</evidence>
<feature type="transmembrane region" description="Helical" evidence="1">
    <location>
        <begin position="34"/>
        <end position="51"/>
    </location>
</feature>
<dbReference type="AlphaFoldDB" id="M8E224"/>
<keyword evidence="1" id="KW-1133">Transmembrane helix</keyword>
<name>M8E224_9BACL</name>
<dbReference type="Proteomes" id="UP000012085">
    <property type="component" value="Unassembled WGS sequence"/>
</dbReference>
<dbReference type="InterPro" id="IPR035211">
    <property type="entry name" value="DUF5325"/>
</dbReference>